<dbReference type="AlphaFoldDB" id="A0AAU8J585"/>
<keyword evidence="1" id="KW-0732">Signal</keyword>
<name>A0AAU8J585_9ACTN</name>
<evidence type="ECO:0000256" key="1">
    <source>
        <dbReference type="SAM" id="SignalP"/>
    </source>
</evidence>
<protein>
    <recommendedName>
        <fullName evidence="3">Secreted protein</fullName>
    </recommendedName>
</protein>
<feature type="chain" id="PRO_5043459583" description="Secreted protein" evidence="1">
    <location>
        <begin position="24"/>
        <end position="118"/>
    </location>
</feature>
<sequence length="118" mass="12219">MLAALLGSGLLVLGGPSVGSAHAAALCSGHKVRTLSFATGRTVVYKNDGYVCAVTYPKRGGTRQYMSVGVQARGNRVVVDAGRYTHHAGPVTVHAGHRCVRVTGKVGARSVSTGWILC</sequence>
<accession>A0AAU8J585</accession>
<dbReference type="KEGG" id="stac:ABII15_14295"/>
<dbReference type="EMBL" id="CP159534">
    <property type="protein sequence ID" value="XCJ75626.1"/>
    <property type="molecule type" value="Genomic_DNA"/>
</dbReference>
<proteinExistence type="predicted"/>
<gene>
    <name evidence="2" type="ORF">ABII15_14295</name>
</gene>
<reference evidence="2" key="1">
    <citation type="submission" date="2024-06" db="EMBL/GenBank/DDBJ databases">
        <title>Streptomyces sp. strain HUAS MG91 genome sequences.</title>
        <authorList>
            <person name="Mo P."/>
        </authorList>
    </citation>
    <scope>NUCLEOTIDE SEQUENCE</scope>
    <source>
        <strain evidence="2">HUAS MG91</strain>
    </source>
</reference>
<evidence type="ECO:0008006" key="3">
    <source>
        <dbReference type="Google" id="ProtNLM"/>
    </source>
</evidence>
<evidence type="ECO:0000313" key="2">
    <source>
        <dbReference type="EMBL" id="XCJ75626.1"/>
    </source>
</evidence>
<organism evidence="2">
    <name type="scientific">Streptomyces tabacisoli</name>
    <dbReference type="NCBI Taxonomy" id="3156398"/>
    <lineage>
        <taxon>Bacteria</taxon>
        <taxon>Bacillati</taxon>
        <taxon>Actinomycetota</taxon>
        <taxon>Actinomycetes</taxon>
        <taxon>Kitasatosporales</taxon>
        <taxon>Streptomycetaceae</taxon>
        <taxon>Streptomyces</taxon>
    </lineage>
</organism>
<feature type="signal peptide" evidence="1">
    <location>
        <begin position="1"/>
        <end position="23"/>
    </location>
</feature>